<keyword evidence="2" id="KW-1185">Reference proteome</keyword>
<gene>
    <name evidence="1" type="ORF">SNR37_001826</name>
</gene>
<dbReference type="InterPro" id="IPR045508">
    <property type="entry name" value="DUF6482"/>
</dbReference>
<name>A0ABU7FZP9_9ALTE</name>
<proteinExistence type="predicted"/>
<dbReference type="Pfam" id="PF20090">
    <property type="entry name" value="DUF6482"/>
    <property type="match status" value="1"/>
</dbReference>
<dbReference type="EMBL" id="JAYDYW010000002">
    <property type="protein sequence ID" value="MEE1672497.1"/>
    <property type="molecule type" value="Genomic_DNA"/>
</dbReference>
<comment type="caution">
    <text evidence="1">The sequence shown here is derived from an EMBL/GenBank/DDBJ whole genome shotgun (WGS) entry which is preliminary data.</text>
</comment>
<protein>
    <submittedName>
        <fullName evidence="1">DUF6482 family protein</fullName>
    </submittedName>
</protein>
<dbReference type="Proteomes" id="UP001310248">
    <property type="component" value="Unassembled WGS sequence"/>
</dbReference>
<accession>A0ABU7FZP9</accession>
<organism evidence="1 2">
    <name type="scientific">Agarivorans aestuarii</name>
    <dbReference type="NCBI Taxonomy" id="1563703"/>
    <lineage>
        <taxon>Bacteria</taxon>
        <taxon>Pseudomonadati</taxon>
        <taxon>Pseudomonadota</taxon>
        <taxon>Gammaproteobacteria</taxon>
        <taxon>Alteromonadales</taxon>
        <taxon>Alteromonadaceae</taxon>
        <taxon>Agarivorans</taxon>
    </lineage>
</organism>
<evidence type="ECO:0000313" key="1">
    <source>
        <dbReference type="EMBL" id="MEE1672497.1"/>
    </source>
</evidence>
<sequence>MDLIINSHEGDIYLVNEQQHNSQRILCDSNHHPLRFASISSIKQHYQEQAIDKVWLVQHSAYDEMCGLQSANQPMKMPLSW</sequence>
<reference evidence="2" key="1">
    <citation type="submission" date="2023-07" db="EMBL/GenBank/DDBJ databases">
        <title>Draft genome sequence of Agarivorans aestuarii strain ZMCS4, a CAZymes producing bacteria isolated from the marine brown algae Clodostephus spongiosus.</title>
        <authorList>
            <person name="Lorente B."/>
            <person name="Cabral C."/>
            <person name="Frias J."/>
            <person name="Faria J."/>
            <person name="Toubarro D."/>
        </authorList>
    </citation>
    <scope>NUCLEOTIDE SEQUENCE [LARGE SCALE GENOMIC DNA]</scope>
    <source>
        <strain evidence="2">ZMCS4</strain>
    </source>
</reference>
<dbReference type="RefSeq" id="WP_329773877.1">
    <property type="nucleotide sequence ID" value="NZ_JAYDYW010000002.1"/>
</dbReference>
<evidence type="ECO:0000313" key="2">
    <source>
        <dbReference type="Proteomes" id="UP001310248"/>
    </source>
</evidence>
<reference evidence="1 2" key="2">
    <citation type="submission" date="2023-12" db="EMBL/GenBank/DDBJ databases">
        <authorList>
            <consortium name="Cladostephus spongiosus"/>
            <person name="Lorente B."/>
            <person name="Cabral C."/>
            <person name="Frias J."/>
            <person name="Faria J."/>
            <person name="Toubarro D."/>
        </authorList>
    </citation>
    <scope>NUCLEOTIDE SEQUENCE [LARGE SCALE GENOMIC DNA]</scope>
    <source>
        <strain evidence="1 2">ZMCS4</strain>
    </source>
</reference>